<accession>E9QU99</accession>
<accession>A0A6L7H7Z5</accession>
<sequence length="73" mass="8402">MIEINDGACKELYYIKFIMNGGGDNMFWLGCFLGYIVGSVITCALLYFGYRSHENKKANIQKREERKINQKGV</sequence>
<keyword evidence="3" id="KW-1185">Reference proteome</keyword>
<protein>
    <submittedName>
        <fullName evidence="2">Uncharacterized protein</fullName>
    </submittedName>
</protein>
<reference evidence="2 3" key="1">
    <citation type="journal article" date="2009" name="J. Bacteriol.">
        <title>The complete genome sequence of Bacillus anthracis Ames 'Ancestor'.</title>
        <authorList>
            <person name="Ravel J."/>
            <person name="Jiang L."/>
            <person name="Stanley S.T."/>
            <person name="Wilson M.R."/>
            <person name="Decker R.S."/>
            <person name="Read T.D."/>
            <person name="Worsham P."/>
            <person name="Keim P.S."/>
            <person name="Salzberg S.L."/>
            <person name="Fraser-Liggett C.M."/>
            <person name="Rasko D.A."/>
        </authorList>
    </citation>
    <scope>NUCLEOTIDE SEQUENCE [LARGE SCALE GENOMIC DNA]</scope>
    <source>
        <strain evidence="3">Ames ancestor</strain>
    </source>
</reference>
<gene>
    <name evidence="2" type="ordered locus">GBAA_1002</name>
</gene>
<dbReference type="EMBL" id="AE017334">
    <property type="protein sequence ID" value="AAT30105.1"/>
    <property type="molecule type" value="Genomic_DNA"/>
</dbReference>
<keyword evidence="1" id="KW-0812">Transmembrane</keyword>
<dbReference type="Proteomes" id="UP000000594">
    <property type="component" value="Chromosome"/>
</dbReference>
<accession>Q6KW96</accession>
<evidence type="ECO:0000313" key="3">
    <source>
        <dbReference type="Proteomes" id="UP000000594"/>
    </source>
</evidence>
<name>A0A6L7H7Z5_BACAN</name>
<feature type="transmembrane region" description="Helical" evidence="1">
    <location>
        <begin position="26"/>
        <end position="48"/>
    </location>
</feature>
<accession>Q6I2G9</accession>
<keyword evidence="1" id="KW-1133">Transmembrane helix</keyword>
<proteinExistence type="predicted"/>
<evidence type="ECO:0000313" key="2">
    <source>
        <dbReference type="EMBL" id="AAT30105.1"/>
    </source>
</evidence>
<evidence type="ECO:0000256" key="1">
    <source>
        <dbReference type="SAM" id="Phobius"/>
    </source>
</evidence>
<accession>Q81U82</accession>
<accession>E9QU98</accession>
<organism evidence="2 3">
    <name type="scientific">Bacillus anthracis</name>
    <name type="common">anthrax bacterium</name>
    <dbReference type="NCBI Taxonomy" id="1392"/>
    <lineage>
        <taxon>Bacteria</taxon>
        <taxon>Bacillati</taxon>
        <taxon>Bacillota</taxon>
        <taxon>Bacilli</taxon>
        <taxon>Bacillales</taxon>
        <taxon>Bacillaceae</taxon>
        <taxon>Bacillus</taxon>
        <taxon>Bacillus cereus group</taxon>
    </lineage>
</organism>
<keyword evidence="1" id="KW-0472">Membrane</keyword>
<accession>A0A0F7RID5</accession>
<dbReference type="AlphaFoldDB" id="A0A6L7H7Z5"/>
<dbReference type="KEGG" id="bar:GBAA_1002"/>